<keyword evidence="8 12" id="KW-0460">Magnesium</keyword>
<evidence type="ECO:0000256" key="12">
    <source>
        <dbReference type="HAMAP-Rule" id="MF_00318"/>
    </source>
</evidence>
<dbReference type="InterPro" id="IPR000941">
    <property type="entry name" value="Enolase"/>
</dbReference>
<dbReference type="FunFam" id="3.30.390.10:FF:000001">
    <property type="entry name" value="Enolase"/>
    <property type="match status" value="1"/>
</dbReference>
<dbReference type="FunFam" id="3.20.20.120:FF:000001">
    <property type="entry name" value="Enolase"/>
    <property type="match status" value="1"/>
</dbReference>
<evidence type="ECO:0000256" key="8">
    <source>
        <dbReference type="ARBA" id="ARBA00022842"/>
    </source>
</evidence>
<evidence type="ECO:0000256" key="5">
    <source>
        <dbReference type="ARBA" id="ARBA00022490"/>
    </source>
</evidence>
<comment type="catalytic activity">
    <reaction evidence="12">
        <text>(2R)-2-phosphoglycerate = phosphoenolpyruvate + H2O</text>
        <dbReference type="Rhea" id="RHEA:10164"/>
        <dbReference type="ChEBI" id="CHEBI:15377"/>
        <dbReference type="ChEBI" id="CHEBI:58289"/>
        <dbReference type="ChEBI" id="CHEBI:58702"/>
        <dbReference type="EC" id="4.2.1.11"/>
    </reaction>
</comment>
<comment type="subcellular location">
    <subcellularLocation>
        <location evidence="12">Cytoplasm</location>
    </subcellularLocation>
    <subcellularLocation>
        <location evidence="12">Secreted</location>
    </subcellularLocation>
    <subcellularLocation>
        <location evidence="12">Cell surface</location>
    </subcellularLocation>
    <text evidence="12">Fractions of enolase are present in both the cytoplasm and on the cell surface.</text>
</comment>
<feature type="domain" description="Enolase C-terminal TIM barrel" evidence="16">
    <location>
        <begin position="139"/>
        <end position="424"/>
    </location>
</feature>
<dbReference type="GO" id="GO:0000287">
    <property type="term" value="F:magnesium ion binding"/>
    <property type="evidence" value="ECO:0007669"/>
    <property type="project" value="UniProtKB-UniRule"/>
</dbReference>
<keyword evidence="10 12" id="KW-0456">Lyase</keyword>
<sequence length="424" mass="45200">MSTIFDIHAREILDSRGNPTVEVDVVLEDGMMGRAAVPSGASTGAWEANEKRDGDKNRYKGKGVLAAVEAVNGEISDMLTGFDVTEQAAIDAAMIELDGTENKSRLGANAILGVSLAAAKAAADFSMQPLYRYVGGTQARVLPVPMMNIINGGEHADNPIDIQEFMIMPVSAGNIRDAVRMGAEIFHTLKGELSAAGLSTGIGDEGGFAPNIASTREALDFVLKSIEKAGYIPGDDIMLALDCAATEYYKNGKYEISGEGLSLSSEENVAYLAALVKDYPILSIEDGMDEDDWDGWKMLTDELGGKVQLVGDDLFVTNPTRLAQGIEKGCGNSLLVKVNQIGTLSESLTAVDMAHRNRMTCVMSHRSGETEDATIADLAVATNCGQIKTGSLARSDRLAKYNQLIRIEEMLGDTAAYAGKSILR</sequence>
<evidence type="ECO:0000256" key="4">
    <source>
        <dbReference type="ARBA" id="ARBA00017068"/>
    </source>
</evidence>
<dbReference type="AlphaFoldDB" id="A0A8J7LWB4"/>
<dbReference type="SFLD" id="SFLDF00002">
    <property type="entry name" value="enolase"/>
    <property type="match status" value="1"/>
</dbReference>
<dbReference type="InterPro" id="IPR020809">
    <property type="entry name" value="Enolase_CS"/>
</dbReference>
<evidence type="ECO:0000256" key="15">
    <source>
        <dbReference type="PIRSR" id="PIRSR001400-3"/>
    </source>
</evidence>
<dbReference type="GO" id="GO:0009986">
    <property type="term" value="C:cell surface"/>
    <property type="evidence" value="ECO:0007669"/>
    <property type="project" value="UniProtKB-SubCell"/>
</dbReference>
<dbReference type="PROSITE" id="PS00164">
    <property type="entry name" value="ENOLASE"/>
    <property type="match status" value="1"/>
</dbReference>
<evidence type="ECO:0000313" key="18">
    <source>
        <dbReference type="EMBL" id="MBI1494122.1"/>
    </source>
</evidence>
<feature type="binding site" evidence="12">
    <location>
        <position position="366"/>
    </location>
    <ligand>
        <name>(2R)-2-phosphoglycerate</name>
        <dbReference type="ChEBI" id="CHEBI:58289"/>
    </ligand>
</feature>
<comment type="caution">
    <text evidence="18">The sequence shown here is derived from an EMBL/GenBank/DDBJ whole genome shotgun (WGS) entry which is preliminary data.</text>
</comment>
<keyword evidence="5 12" id="KW-0963">Cytoplasm</keyword>
<name>A0A8J7LWB4_9RHOB</name>
<feature type="binding site" evidence="12 15">
    <location>
        <position position="242"/>
    </location>
    <ligand>
        <name>Mg(2+)</name>
        <dbReference type="ChEBI" id="CHEBI:18420"/>
    </ligand>
</feature>
<comment type="similarity">
    <text evidence="2 12">Belongs to the enolase family.</text>
</comment>
<feature type="binding site" evidence="14">
    <location>
        <position position="155"/>
    </location>
    <ligand>
        <name>substrate</name>
    </ligand>
</feature>
<proteinExistence type="inferred from homology"/>
<feature type="binding site" evidence="14">
    <location>
        <position position="285"/>
    </location>
    <ligand>
        <name>substrate</name>
    </ligand>
</feature>
<dbReference type="GO" id="GO:0000015">
    <property type="term" value="C:phosphopyruvate hydratase complex"/>
    <property type="evidence" value="ECO:0007669"/>
    <property type="project" value="InterPro"/>
</dbReference>
<evidence type="ECO:0000256" key="1">
    <source>
        <dbReference type="ARBA" id="ARBA00005031"/>
    </source>
</evidence>
<dbReference type="RefSeq" id="WP_228848910.1">
    <property type="nucleotide sequence ID" value="NZ_JADCKQ010000007.1"/>
</dbReference>
<dbReference type="EC" id="4.2.1.11" evidence="3 12"/>
<evidence type="ECO:0000313" key="19">
    <source>
        <dbReference type="Proteomes" id="UP000640583"/>
    </source>
</evidence>
<feature type="binding site" evidence="12 15">
    <location>
        <position position="312"/>
    </location>
    <ligand>
        <name>Mg(2+)</name>
        <dbReference type="ChEBI" id="CHEBI:18420"/>
    </ligand>
</feature>
<evidence type="ECO:0000256" key="6">
    <source>
        <dbReference type="ARBA" id="ARBA00022525"/>
    </source>
</evidence>
<evidence type="ECO:0000256" key="9">
    <source>
        <dbReference type="ARBA" id="ARBA00023152"/>
    </source>
</evidence>
<keyword evidence="6 12" id="KW-0964">Secreted</keyword>
<feature type="binding site" evidence="14">
    <location>
        <position position="164"/>
    </location>
    <ligand>
        <name>substrate</name>
    </ligand>
</feature>
<dbReference type="Pfam" id="PF00113">
    <property type="entry name" value="Enolase_C"/>
    <property type="match status" value="1"/>
</dbReference>
<evidence type="ECO:0000256" key="2">
    <source>
        <dbReference type="ARBA" id="ARBA00009604"/>
    </source>
</evidence>
<comment type="cofactor">
    <cofactor evidence="12">
        <name>Mg(2+)</name>
        <dbReference type="ChEBI" id="CHEBI:18420"/>
    </cofactor>
    <text evidence="12">Binds a second Mg(2+) ion via substrate during catalysis.</text>
</comment>
<dbReference type="GO" id="GO:0004634">
    <property type="term" value="F:phosphopyruvate hydratase activity"/>
    <property type="evidence" value="ECO:0007669"/>
    <property type="project" value="UniProtKB-UniRule"/>
</dbReference>
<keyword evidence="7 12" id="KW-0479">Metal-binding</keyword>
<dbReference type="EMBL" id="JADCKQ010000007">
    <property type="protein sequence ID" value="MBI1494122.1"/>
    <property type="molecule type" value="Genomic_DNA"/>
</dbReference>
<feature type="binding site" evidence="12">
    <location>
        <position position="367"/>
    </location>
    <ligand>
        <name>(2R)-2-phosphoglycerate</name>
        <dbReference type="ChEBI" id="CHEBI:58289"/>
    </ligand>
</feature>
<feature type="binding site" evidence="14">
    <location>
        <position position="388"/>
    </location>
    <ligand>
        <name>substrate</name>
    </ligand>
</feature>
<dbReference type="PANTHER" id="PTHR11902">
    <property type="entry name" value="ENOLASE"/>
    <property type="match status" value="1"/>
</dbReference>
<gene>
    <name evidence="12 18" type="primary">eno</name>
    <name evidence="18" type="ORF">H1D41_10780</name>
</gene>
<feature type="binding site" evidence="12">
    <location>
        <position position="337"/>
    </location>
    <ligand>
        <name>(2R)-2-phosphoglycerate</name>
        <dbReference type="ChEBI" id="CHEBI:58289"/>
    </ligand>
</feature>
<comment type="cofactor">
    <cofactor evidence="15">
        <name>Mg(2+)</name>
        <dbReference type="ChEBI" id="CHEBI:18420"/>
    </cofactor>
    <text evidence="15">Mg(2+) is required for catalysis and for stabilizing the dimer.</text>
</comment>
<dbReference type="PANTHER" id="PTHR11902:SF1">
    <property type="entry name" value="ENOLASE"/>
    <property type="match status" value="1"/>
</dbReference>
<dbReference type="InterPro" id="IPR020810">
    <property type="entry name" value="Enolase_C"/>
</dbReference>
<dbReference type="InterPro" id="IPR020811">
    <property type="entry name" value="Enolase_N"/>
</dbReference>
<organism evidence="18 19">
    <name type="scientific">Halocynthiibacter styelae</name>
    <dbReference type="NCBI Taxonomy" id="2761955"/>
    <lineage>
        <taxon>Bacteria</taxon>
        <taxon>Pseudomonadati</taxon>
        <taxon>Pseudomonadota</taxon>
        <taxon>Alphaproteobacteria</taxon>
        <taxon>Rhodobacterales</taxon>
        <taxon>Paracoccaceae</taxon>
        <taxon>Halocynthiibacter</taxon>
    </lineage>
</organism>
<protein>
    <recommendedName>
        <fullName evidence="4 12">Enolase</fullName>
        <ecNumber evidence="3 12">4.2.1.11</ecNumber>
    </recommendedName>
    <alternativeName>
        <fullName evidence="12">2-phospho-D-glycerate hydro-lyase</fullName>
    </alternativeName>
    <alternativeName>
        <fullName evidence="12">2-phosphoglycerate dehydratase</fullName>
    </alternativeName>
</protein>
<evidence type="ECO:0000259" key="17">
    <source>
        <dbReference type="SMART" id="SM01193"/>
    </source>
</evidence>
<comment type="pathway">
    <text evidence="1 12">Carbohydrate degradation; glycolysis; pyruvate from D-glyceraldehyde 3-phosphate: step 4/5.</text>
</comment>
<reference evidence="18" key="1">
    <citation type="submission" date="2020-10" db="EMBL/GenBank/DDBJ databases">
        <title>Paenihalocynthiibacter styelae gen. nov., sp. nov., isolated from stalked sea squirt Styela clava.</title>
        <authorList>
            <person name="Kim Y.-O."/>
            <person name="Yoon J.-H."/>
        </authorList>
    </citation>
    <scope>NUCLEOTIDE SEQUENCE</scope>
    <source>
        <strain evidence="18">MYP1-1</strain>
    </source>
</reference>
<dbReference type="Gene3D" id="3.30.390.10">
    <property type="entry name" value="Enolase-like, N-terminal domain"/>
    <property type="match status" value="1"/>
</dbReference>
<feature type="active site" description="Proton donor" evidence="12 13">
    <location>
        <position position="205"/>
    </location>
</feature>
<accession>A0A8J7LWB4</accession>
<dbReference type="HAMAP" id="MF_00318">
    <property type="entry name" value="Enolase"/>
    <property type="match status" value="1"/>
</dbReference>
<dbReference type="GO" id="GO:0006096">
    <property type="term" value="P:glycolytic process"/>
    <property type="evidence" value="ECO:0007669"/>
    <property type="project" value="UniProtKB-UniRule"/>
</dbReference>
<dbReference type="SUPFAM" id="SSF51604">
    <property type="entry name" value="Enolase C-terminal domain-like"/>
    <property type="match status" value="1"/>
</dbReference>
<feature type="binding site" evidence="12">
    <location>
        <position position="388"/>
    </location>
    <ligand>
        <name>(2R)-2-phosphoglycerate</name>
        <dbReference type="ChEBI" id="CHEBI:58289"/>
    </ligand>
</feature>
<dbReference type="SMART" id="SM01192">
    <property type="entry name" value="Enolase_C"/>
    <property type="match status" value="1"/>
</dbReference>
<dbReference type="Proteomes" id="UP000640583">
    <property type="component" value="Unassembled WGS sequence"/>
</dbReference>
<feature type="binding site" evidence="12 15">
    <location>
        <position position="285"/>
    </location>
    <ligand>
        <name>Mg(2+)</name>
        <dbReference type="ChEBI" id="CHEBI:18420"/>
    </ligand>
</feature>
<keyword evidence="19" id="KW-1185">Reference proteome</keyword>
<feature type="binding site" evidence="12">
    <location>
        <position position="163"/>
    </location>
    <ligand>
        <name>(2R)-2-phosphoglycerate</name>
        <dbReference type="ChEBI" id="CHEBI:58289"/>
    </ligand>
</feature>
<evidence type="ECO:0000256" key="13">
    <source>
        <dbReference type="PIRSR" id="PIRSR001400-1"/>
    </source>
</evidence>
<evidence type="ECO:0000259" key="16">
    <source>
        <dbReference type="SMART" id="SM01192"/>
    </source>
</evidence>
<dbReference type="CDD" id="cd03313">
    <property type="entry name" value="enolase"/>
    <property type="match status" value="1"/>
</dbReference>
<dbReference type="InterPro" id="IPR029017">
    <property type="entry name" value="Enolase-like_N"/>
</dbReference>
<dbReference type="Gene3D" id="3.20.20.120">
    <property type="entry name" value="Enolase-like C-terminal domain"/>
    <property type="match status" value="1"/>
</dbReference>
<evidence type="ECO:0000256" key="10">
    <source>
        <dbReference type="ARBA" id="ARBA00023239"/>
    </source>
</evidence>
<dbReference type="SMART" id="SM01193">
    <property type="entry name" value="Enolase_N"/>
    <property type="match status" value="1"/>
</dbReference>
<feature type="binding site" evidence="14">
    <location>
        <position position="312"/>
    </location>
    <ligand>
        <name>substrate</name>
    </ligand>
</feature>
<evidence type="ECO:0000256" key="11">
    <source>
        <dbReference type="ARBA" id="ARBA00045763"/>
    </source>
</evidence>
<feature type="binding site" evidence="14">
    <location>
        <begin position="364"/>
        <end position="367"/>
    </location>
    <ligand>
        <name>substrate</name>
    </ligand>
</feature>
<dbReference type="PIRSF" id="PIRSF001400">
    <property type="entry name" value="Enolase"/>
    <property type="match status" value="1"/>
</dbReference>
<dbReference type="PRINTS" id="PR00148">
    <property type="entry name" value="ENOLASE"/>
</dbReference>
<dbReference type="SUPFAM" id="SSF54826">
    <property type="entry name" value="Enolase N-terminal domain-like"/>
    <property type="match status" value="1"/>
</dbReference>
<evidence type="ECO:0000256" key="3">
    <source>
        <dbReference type="ARBA" id="ARBA00012058"/>
    </source>
</evidence>
<dbReference type="GO" id="GO:0005576">
    <property type="term" value="C:extracellular region"/>
    <property type="evidence" value="ECO:0007669"/>
    <property type="project" value="UniProtKB-SubCell"/>
</dbReference>
<dbReference type="UniPathway" id="UPA00109">
    <property type="reaction ID" value="UER00187"/>
</dbReference>
<keyword evidence="9 12" id="KW-0324">Glycolysis</keyword>
<dbReference type="InterPro" id="IPR036849">
    <property type="entry name" value="Enolase-like_C_sf"/>
</dbReference>
<evidence type="ECO:0000256" key="14">
    <source>
        <dbReference type="PIRSR" id="PIRSR001400-2"/>
    </source>
</evidence>
<evidence type="ECO:0000256" key="7">
    <source>
        <dbReference type="ARBA" id="ARBA00022723"/>
    </source>
</evidence>
<dbReference type="Pfam" id="PF03952">
    <property type="entry name" value="Enolase_N"/>
    <property type="match status" value="1"/>
</dbReference>
<feature type="active site" description="Proton acceptor" evidence="12 13">
    <location>
        <position position="337"/>
    </location>
</feature>
<comment type="function">
    <text evidence="11 12">Catalyzes the reversible conversion of 2-phosphoglycerate (2-PG) into phosphoenolpyruvate (PEP). It is essential for the degradation of carbohydrates via glycolysis.</text>
</comment>
<feature type="domain" description="Enolase N-terminal" evidence="17">
    <location>
        <begin position="4"/>
        <end position="134"/>
    </location>
</feature>
<dbReference type="SFLD" id="SFLDS00001">
    <property type="entry name" value="Enolase"/>
    <property type="match status" value="1"/>
</dbReference>
<dbReference type="NCBIfam" id="TIGR01060">
    <property type="entry name" value="eno"/>
    <property type="match status" value="1"/>
</dbReference>
<dbReference type="SFLD" id="SFLDG00178">
    <property type="entry name" value="enolase"/>
    <property type="match status" value="1"/>
</dbReference>